<gene>
    <name evidence="1" type="ORF">SDC9_156611</name>
</gene>
<dbReference type="AlphaFoldDB" id="A0A645F716"/>
<dbReference type="EMBL" id="VSSQ01055424">
    <property type="protein sequence ID" value="MPN09322.1"/>
    <property type="molecule type" value="Genomic_DNA"/>
</dbReference>
<comment type="caution">
    <text evidence="1">The sequence shown here is derived from an EMBL/GenBank/DDBJ whole genome shotgun (WGS) entry which is preliminary data.</text>
</comment>
<name>A0A645F716_9ZZZZ</name>
<protein>
    <submittedName>
        <fullName evidence="1">Uncharacterized protein</fullName>
    </submittedName>
</protein>
<proteinExistence type="predicted"/>
<organism evidence="1">
    <name type="scientific">bioreactor metagenome</name>
    <dbReference type="NCBI Taxonomy" id="1076179"/>
    <lineage>
        <taxon>unclassified sequences</taxon>
        <taxon>metagenomes</taxon>
        <taxon>ecological metagenomes</taxon>
    </lineage>
</organism>
<accession>A0A645F716</accession>
<sequence>MMSFTKLTTLIVNEIDFFVPSIDVAVMFAFPFINAMMSPFSSTVATLGEELFQVKVCTASAGSVEA</sequence>
<reference evidence="1" key="1">
    <citation type="submission" date="2019-08" db="EMBL/GenBank/DDBJ databases">
        <authorList>
            <person name="Kucharzyk K."/>
            <person name="Murdoch R.W."/>
            <person name="Higgins S."/>
            <person name="Loffler F."/>
        </authorList>
    </citation>
    <scope>NUCLEOTIDE SEQUENCE</scope>
</reference>
<evidence type="ECO:0000313" key="1">
    <source>
        <dbReference type="EMBL" id="MPN09322.1"/>
    </source>
</evidence>